<evidence type="ECO:0000313" key="19">
    <source>
        <dbReference type="Proteomes" id="UP000196573"/>
    </source>
</evidence>
<dbReference type="InterPro" id="IPR000032">
    <property type="entry name" value="HPr-like"/>
</dbReference>
<sequence length="968" mass="105090">MLELSKQDVELDAPCTNKEEALGFIVSRMVDGGLVQPDYLAGMVERESQTSTYLGNGIAIPHGTPETRDMVKQTGIKVARFPKGLDWSNGQTVYTAVGIAAKSDEHLGILKKLTHIISSDELSKRLHTTSSPDEVIAILKGEADAPTLSIHLPNLRTGMKLAFSDEARALTVSILRKASPGPQINWGAMILLQPLQLADNLWLLCTLDDVHPPMLAAVQFHSPDLPNALFITLITRGNVHKPFMDQLMALRHSGLIDKLTSAPDPQTLYRLLKGVHAEGKTATCRIPLPHGLHARPAAQLVELVNSLGVDVLVENLDGDGDPVKANSIARLISLGACFGHRLRFSIADNPHVQNQLDSLLREVAKGLGDEPTPLPDDLPVDDSQSTQPAQQHRPTAAPKPGEKIKGLCGAPGMAVGSVFVQQEVTYNYQEQATNPAEQRQRLEDAIATVRARIRERIKVTGTQASSNEAKLIAGMHLALLDDPSLIDDAQELIPLNKSAEWAWHTTYEQLASQQENNPDKLLAERAADFRDVGSQVLSVLTGTDNESNESAPHILVCHELPASKVPMLDPAITLAVVTAVGGVTSHAAILARSAGIPLLVGCGEQVLQIPADSRLIVNCDDQYTLIADSEDAVQQALAEKQTREEAIRVAHDNRMKPAITTDGVQLEVVANVTNSSQIQKALDLGAEGVGLYRSEFVYMEFGREPTVEQQVTEYGQALSLLQGRPFVVRTLDVGGDKPLPYLPMETEENPFLGIRGARLSRLYPDMLKRQLEALIKSGLAADKDENNKPNLKIMFPMICDIHEWRELKQMTADVVNDHTGLSFELGMMVEIPSAALMSDIFAPELDFFSVGTNDLTQYTMAIDRGHPTLSAMADPIHPSILRQIKMTVDSADSHNGWVGVCGELAADPVGSIILAGLGVKELSMSVKAIPLTKSRLREVSMKQAQAMAEAALYAESAQAVRALKPEDF</sequence>
<dbReference type="Pfam" id="PF00359">
    <property type="entry name" value="PTS_EIIA_2"/>
    <property type="match status" value="1"/>
</dbReference>
<dbReference type="Gene3D" id="3.50.30.10">
    <property type="entry name" value="Phosphohistidine domain"/>
    <property type="match status" value="1"/>
</dbReference>
<dbReference type="InterPro" id="IPR008279">
    <property type="entry name" value="PEP-util_enz_mobile_dom"/>
</dbReference>
<keyword evidence="19" id="KW-1185">Reference proteome</keyword>
<dbReference type="InterPro" id="IPR000121">
    <property type="entry name" value="PEP_util_C"/>
</dbReference>
<accession>A0A1X7ATK8</accession>
<dbReference type="PRINTS" id="PR01736">
    <property type="entry name" value="PHPHTRNFRASE"/>
</dbReference>
<dbReference type="InterPro" id="IPR015813">
    <property type="entry name" value="Pyrv/PenolPyrv_kinase-like_dom"/>
</dbReference>
<dbReference type="Gene3D" id="3.30.1340.10">
    <property type="entry name" value="HPr-like"/>
    <property type="match status" value="1"/>
</dbReference>
<keyword evidence="8" id="KW-0597">Phosphoprotein</keyword>
<keyword evidence="6" id="KW-0813">Transport</keyword>
<keyword evidence="13" id="KW-0418">Kinase</keyword>
<dbReference type="SUPFAM" id="SSF52009">
    <property type="entry name" value="Phosphohistidine domain"/>
    <property type="match status" value="1"/>
</dbReference>
<name>A0A1X7ATK8_9GAMM</name>
<keyword evidence="14" id="KW-0460">Magnesium</keyword>
<keyword evidence="11" id="KW-0598">Phosphotransferase system</keyword>
<evidence type="ECO:0000256" key="2">
    <source>
        <dbReference type="ARBA" id="ARBA00001946"/>
    </source>
</evidence>
<dbReference type="PROSITE" id="PS51350">
    <property type="entry name" value="PTS_HPR_DOM"/>
    <property type="match status" value="1"/>
</dbReference>
<protein>
    <recommendedName>
        <fullName evidence="5">phosphoenolpyruvate--protein phosphotransferase</fullName>
        <ecNumber evidence="5">2.7.3.9</ecNumber>
    </recommendedName>
</protein>
<dbReference type="Gene3D" id="3.40.930.10">
    <property type="entry name" value="Mannitol-specific EII, Chain A"/>
    <property type="match status" value="1"/>
</dbReference>
<dbReference type="InterPro" id="IPR040442">
    <property type="entry name" value="Pyrv_kinase-like_dom_sf"/>
</dbReference>
<evidence type="ECO:0000256" key="10">
    <source>
        <dbReference type="ARBA" id="ARBA00022679"/>
    </source>
</evidence>
<dbReference type="Gene3D" id="1.10.274.10">
    <property type="entry name" value="PtsI, HPr-binding domain"/>
    <property type="match status" value="1"/>
</dbReference>
<evidence type="ECO:0000256" key="15">
    <source>
        <dbReference type="SAM" id="MobiDB-lite"/>
    </source>
</evidence>
<dbReference type="GO" id="GO:0016301">
    <property type="term" value="F:kinase activity"/>
    <property type="evidence" value="ECO:0007669"/>
    <property type="project" value="UniProtKB-KW"/>
</dbReference>
<dbReference type="InterPro" id="IPR023151">
    <property type="entry name" value="PEP_util_CS"/>
</dbReference>
<dbReference type="Pfam" id="PF02896">
    <property type="entry name" value="PEP-utilizers_C"/>
    <property type="match status" value="1"/>
</dbReference>
<evidence type="ECO:0000256" key="14">
    <source>
        <dbReference type="ARBA" id="ARBA00022842"/>
    </source>
</evidence>
<evidence type="ECO:0000259" key="16">
    <source>
        <dbReference type="PROSITE" id="PS51094"/>
    </source>
</evidence>
<comment type="cofactor">
    <cofactor evidence="2">
        <name>Mg(2+)</name>
        <dbReference type="ChEBI" id="CHEBI:18420"/>
    </cofactor>
</comment>
<dbReference type="CDD" id="cd00211">
    <property type="entry name" value="PTS_IIA_fru"/>
    <property type="match status" value="1"/>
</dbReference>
<organism evidence="18 19">
    <name type="scientific">Parendozoicomonas haliclonae</name>
    <dbReference type="NCBI Taxonomy" id="1960125"/>
    <lineage>
        <taxon>Bacteria</taxon>
        <taxon>Pseudomonadati</taxon>
        <taxon>Pseudomonadota</taxon>
        <taxon>Gammaproteobacteria</taxon>
        <taxon>Oceanospirillales</taxon>
        <taxon>Endozoicomonadaceae</taxon>
        <taxon>Parendozoicomonas</taxon>
    </lineage>
</organism>
<dbReference type="GO" id="GO:0009401">
    <property type="term" value="P:phosphoenolpyruvate-dependent sugar phosphotransferase system"/>
    <property type="evidence" value="ECO:0007669"/>
    <property type="project" value="UniProtKB-KW"/>
</dbReference>
<comment type="subcellular location">
    <subcellularLocation>
        <location evidence="3">Cytoplasm</location>
    </subcellularLocation>
</comment>
<dbReference type="SUPFAM" id="SSF55594">
    <property type="entry name" value="HPr-like"/>
    <property type="match status" value="1"/>
</dbReference>
<dbReference type="PROSITE" id="PS00742">
    <property type="entry name" value="PEP_ENZYMES_2"/>
    <property type="match status" value="1"/>
</dbReference>
<dbReference type="AlphaFoldDB" id="A0A1X7ATK8"/>
<feature type="domain" description="HPr" evidence="17">
    <location>
        <begin position="277"/>
        <end position="370"/>
    </location>
</feature>
<dbReference type="OrthoDB" id="9765468at2"/>
<evidence type="ECO:0000313" key="18">
    <source>
        <dbReference type="EMBL" id="SMA50747.1"/>
    </source>
</evidence>
<evidence type="ECO:0000256" key="6">
    <source>
        <dbReference type="ARBA" id="ARBA00022448"/>
    </source>
</evidence>
<keyword evidence="12" id="KW-0479">Metal-binding</keyword>
<dbReference type="InterPro" id="IPR008731">
    <property type="entry name" value="PTS_EIN"/>
</dbReference>
<evidence type="ECO:0000256" key="8">
    <source>
        <dbReference type="ARBA" id="ARBA00022553"/>
    </source>
</evidence>
<dbReference type="InterPro" id="IPR006318">
    <property type="entry name" value="PTS_EI-like"/>
</dbReference>
<evidence type="ECO:0000259" key="17">
    <source>
        <dbReference type="PROSITE" id="PS51350"/>
    </source>
</evidence>
<keyword evidence="7" id="KW-0963">Cytoplasm</keyword>
<dbReference type="InterPro" id="IPR035895">
    <property type="entry name" value="HPr-like_sf"/>
</dbReference>
<keyword evidence="9" id="KW-0762">Sugar transport</keyword>
<dbReference type="InterPro" id="IPR016152">
    <property type="entry name" value="PTrfase/Anion_transptr"/>
</dbReference>
<comment type="catalytic activity">
    <reaction evidence="1">
        <text>L-histidyl-[protein] + phosphoenolpyruvate = N(pros)-phospho-L-histidyl-[protein] + pyruvate</text>
        <dbReference type="Rhea" id="RHEA:23880"/>
        <dbReference type="Rhea" id="RHEA-COMP:9745"/>
        <dbReference type="Rhea" id="RHEA-COMP:9746"/>
        <dbReference type="ChEBI" id="CHEBI:15361"/>
        <dbReference type="ChEBI" id="CHEBI:29979"/>
        <dbReference type="ChEBI" id="CHEBI:58702"/>
        <dbReference type="ChEBI" id="CHEBI:64837"/>
        <dbReference type="EC" id="2.7.3.9"/>
    </reaction>
</comment>
<dbReference type="PROSITE" id="PS00369">
    <property type="entry name" value="PTS_HPR_HIS"/>
    <property type="match status" value="1"/>
</dbReference>
<feature type="compositionally biased region" description="Polar residues" evidence="15">
    <location>
        <begin position="383"/>
        <end position="393"/>
    </location>
</feature>
<dbReference type="PROSITE" id="PS00372">
    <property type="entry name" value="PTS_EIIA_TYPE_2_HIS"/>
    <property type="match status" value="1"/>
</dbReference>
<dbReference type="InterPro" id="IPR001020">
    <property type="entry name" value="PTS_HPr_His_P_site"/>
</dbReference>
<dbReference type="InterPro" id="IPR036637">
    <property type="entry name" value="Phosphohistidine_dom_sf"/>
</dbReference>
<dbReference type="PANTHER" id="PTHR46244:SF6">
    <property type="entry name" value="PHOSPHOENOLPYRUVATE-PROTEIN PHOSPHOTRANSFERASE"/>
    <property type="match status" value="1"/>
</dbReference>
<dbReference type="Pfam" id="PF05524">
    <property type="entry name" value="PEP-utilisers_N"/>
    <property type="match status" value="1"/>
</dbReference>
<dbReference type="SUPFAM" id="SSF47831">
    <property type="entry name" value="Enzyme I of the PEP:sugar phosphotransferase system HPr-binding (sub)domain"/>
    <property type="match status" value="1"/>
</dbReference>
<dbReference type="EMBL" id="FWPT01000016">
    <property type="protein sequence ID" value="SMA50747.1"/>
    <property type="molecule type" value="Genomic_DNA"/>
</dbReference>
<keyword evidence="18" id="KW-0670">Pyruvate</keyword>
<dbReference type="InterPro" id="IPR036618">
    <property type="entry name" value="PtsI_HPr-bd_sf"/>
</dbReference>
<dbReference type="EC" id="2.7.3.9" evidence="5"/>
<evidence type="ECO:0000256" key="3">
    <source>
        <dbReference type="ARBA" id="ARBA00004496"/>
    </source>
</evidence>
<keyword evidence="10 18" id="KW-0808">Transferase</keyword>
<dbReference type="InterPro" id="IPR002178">
    <property type="entry name" value="PTS_EIIA_type-2_dom"/>
</dbReference>
<evidence type="ECO:0000256" key="5">
    <source>
        <dbReference type="ARBA" id="ARBA00012232"/>
    </source>
</evidence>
<dbReference type="NCBIfam" id="TIGR01417">
    <property type="entry name" value="PTS_I_fam"/>
    <property type="match status" value="1"/>
</dbReference>
<dbReference type="GO" id="GO:0008965">
    <property type="term" value="F:phosphoenolpyruvate-protein phosphotransferase activity"/>
    <property type="evidence" value="ECO:0007669"/>
    <property type="project" value="UniProtKB-EC"/>
</dbReference>
<evidence type="ECO:0000256" key="7">
    <source>
        <dbReference type="ARBA" id="ARBA00022490"/>
    </source>
</evidence>
<dbReference type="PROSITE" id="PS51094">
    <property type="entry name" value="PTS_EIIA_TYPE_2"/>
    <property type="match status" value="1"/>
</dbReference>
<evidence type="ECO:0000256" key="4">
    <source>
        <dbReference type="ARBA" id="ARBA00007837"/>
    </source>
</evidence>
<feature type="region of interest" description="Disordered" evidence="15">
    <location>
        <begin position="366"/>
        <end position="403"/>
    </location>
</feature>
<dbReference type="CDD" id="cd00367">
    <property type="entry name" value="PTS-HPr_like"/>
    <property type="match status" value="1"/>
</dbReference>
<dbReference type="GO" id="GO:0046872">
    <property type="term" value="F:metal ion binding"/>
    <property type="evidence" value="ECO:0007669"/>
    <property type="project" value="UniProtKB-KW"/>
</dbReference>
<dbReference type="Pfam" id="PF00391">
    <property type="entry name" value="PEP-utilizers"/>
    <property type="match status" value="1"/>
</dbReference>
<dbReference type="InterPro" id="IPR050499">
    <property type="entry name" value="PEP-utilizing_PTS_enzyme"/>
</dbReference>
<dbReference type="Proteomes" id="UP000196573">
    <property type="component" value="Unassembled WGS sequence"/>
</dbReference>
<gene>
    <name evidence="18" type="primary">ptsI_4</name>
    <name evidence="18" type="ORF">EHSB41UT_04564</name>
</gene>
<evidence type="ECO:0000256" key="1">
    <source>
        <dbReference type="ARBA" id="ARBA00000683"/>
    </source>
</evidence>
<evidence type="ECO:0000256" key="9">
    <source>
        <dbReference type="ARBA" id="ARBA00022597"/>
    </source>
</evidence>
<dbReference type="GO" id="GO:0005737">
    <property type="term" value="C:cytoplasm"/>
    <property type="evidence" value="ECO:0007669"/>
    <property type="project" value="UniProtKB-SubCell"/>
</dbReference>
<comment type="similarity">
    <text evidence="4">Belongs to the PEP-utilizing enzyme family.</text>
</comment>
<evidence type="ECO:0000256" key="12">
    <source>
        <dbReference type="ARBA" id="ARBA00022723"/>
    </source>
</evidence>
<feature type="domain" description="PTS EIIA type-2" evidence="16">
    <location>
        <begin position="2"/>
        <end position="142"/>
    </location>
</feature>
<proteinExistence type="inferred from homology"/>
<dbReference type="PANTHER" id="PTHR46244">
    <property type="entry name" value="PHOSPHOENOLPYRUVATE-PROTEIN PHOSPHOTRANSFERASE"/>
    <property type="match status" value="1"/>
</dbReference>
<dbReference type="SUPFAM" id="SSF55804">
    <property type="entry name" value="Phoshotransferase/anion transport protein"/>
    <property type="match status" value="1"/>
</dbReference>
<dbReference type="Gene3D" id="3.20.20.60">
    <property type="entry name" value="Phosphoenolpyruvate-binding domains"/>
    <property type="match status" value="1"/>
</dbReference>
<dbReference type="RefSeq" id="WP_087113187.1">
    <property type="nucleotide sequence ID" value="NZ_CBCSCN010000018.1"/>
</dbReference>
<evidence type="ECO:0000256" key="13">
    <source>
        <dbReference type="ARBA" id="ARBA00022777"/>
    </source>
</evidence>
<reference evidence="18 19" key="1">
    <citation type="submission" date="2017-03" db="EMBL/GenBank/DDBJ databases">
        <authorList>
            <person name="Afonso C.L."/>
            <person name="Miller P.J."/>
            <person name="Scott M.A."/>
            <person name="Spackman E."/>
            <person name="Goraichik I."/>
            <person name="Dimitrov K.M."/>
            <person name="Suarez D.L."/>
            <person name="Swayne D.E."/>
        </authorList>
    </citation>
    <scope>NUCLEOTIDE SEQUENCE [LARGE SCALE GENOMIC DNA]</scope>
    <source>
        <strain evidence="18">SB41UT1</strain>
    </source>
</reference>
<dbReference type="Pfam" id="PF00381">
    <property type="entry name" value="PTS-HPr"/>
    <property type="match status" value="1"/>
</dbReference>
<dbReference type="InterPro" id="IPR018274">
    <property type="entry name" value="PEP_util_AS"/>
</dbReference>
<evidence type="ECO:0000256" key="11">
    <source>
        <dbReference type="ARBA" id="ARBA00022683"/>
    </source>
</evidence>
<dbReference type="SUPFAM" id="SSF51621">
    <property type="entry name" value="Phosphoenolpyruvate/pyruvate domain"/>
    <property type="match status" value="1"/>
</dbReference>
<dbReference type="PROSITE" id="PS00370">
    <property type="entry name" value="PEP_ENZYMES_PHOS_SITE"/>
    <property type="match status" value="1"/>
</dbReference>